<dbReference type="PANTHER" id="PTHR30068">
    <property type="entry name" value="URONATE ISOMERASE"/>
    <property type="match status" value="1"/>
</dbReference>
<dbReference type="GO" id="GO:0042840">
    <property type="term" value="P:D-glucuronate catabolic process"/>
    <property type="evidence" value="ECO:0007669"/>
    <property type="project" value="TreeGrafter"/>
</dbReference>
<proteinExistence type="predicted"/>
<comment type="caution">
    <text evidence="2">The sequence shown here is derived from an EMBL/GenBank/DDBJ whole genome shotgun (WGS) entry which is preliminary data.</text>
</comment>
<dbReference type="Pfam" id="PF01553">
    <property type="entry name" value="Acyltransferase"/>
    <property type="match status" value="1"/>
</dbReference>
<feature type="domain" description="Phospholipid/glycerol acyltransferase" evidence="1">
    <location>
        <begin position="92"/>
        <end position="203"/>
    </location>
</feature>
<dbReference type="Proteomes" id="UP000238949">
    <property type="component" value="Unassembled WGS sequence"/>
</dbReference>
<evidence type="ECO:0000259" key="1">
    <source>
        <dbReference type="Pfam" id="PF01553"/>
    </source>
</evidence>
<accession>A0A2S9V3L2</accession>
<keyword evidence="2" id="KW-0012">Acyltransferase</keyword>
<evidence type="ECO:0000313" key="3">
    <source>
        <dbReference type="Proteomes" id="UP000238949"/>
    </source>
</evidence>
<dbReference type="PANTHER" id="PTHR30068:SF3">
    <property type="entry name" value="PHOSPHOLIPID_GLYCEROL ACYLTRANSFERASE DOMAIN-CONTAINING PROTEIN"/>
    <property type="match status" value="1"/>
</dbReference>
<dbReference type="GO" id="GO:0019698">
    <property type="term" value="P:D-galacturonate catabolic process"/>
    <property type="evidence" value="ECO:0007669"/>
    <property type="project" value="TreeGrafter"/>
</dbReference>
<dbReference type="RefSeq" id="WP_105936888.1">
    <property type="nucleotide sequence ID" value="NZ_PVNP01000219.1"/>
</dbReference>
<keyword evidence="3" id="KW-1185">Reference proteome</keyword>
<keyword evidence="2" id="KW-0808">Transferase</keyword>
<gene>
    <name evidence="2" type="ORF">C6Y40_23880</name>
</gene>
<name>A0A2S9V3L2_9ALTE</name>
<dbReference type="AlphaFoldDB" id="A0A2S9V3L2"/>
<dbReference type="SUPFAM" id="SSF69593">
    <property type="entry name" value="Glycerol-3-phosphate (1)-acyltransferase"/>
    <property type="match status" value="1"/>
</dbReference>
<dbReference type="EMBL" id="PVNP01000219">
    <property type="protein sequence ID" value="PRO71021.1"/>
    <property type="molecule type" value="Genomic_DNA"/>
</dbReference>
<protein>
    <submittedName>
        <fullName evidence="2">Acyltransferase</fullName>
    </submittedName>
</protein>
<dbReference type="OrthoDB" id="1078132at2"/>
<dbReference type="InterPro" id="IPR002123">
    <property type="entry name" value="Plipid/glycerol_acylTrfase"/>
</dbReference>
<dbReference type="GO" id="GO:0016746">
    <property type="term" value="F:acyltransferase activity"/>
    <property type="evidence" value="ECO:0007669"/>
    <property type="project" value="UniProtKB-KW"/>
</dbReference>
<reference evidence="3" key="1">
    <citation type="journal article" date="2020" name="Int. J. Syst. Evol. Microbiol.">
        <title>Alteromonas alba sp. nov., a marine bacterium isolated from the seawater of the West Pacific Ocean.</title>
        <authorList>
            <person name="Sun C."/>
            <person name="Wu Y.-H."/>
            <person name="Xamxidin M."/>
            <person name="Cheng H."/>
            <person name="Xu X.-W."/>
        </authorList>
    </citation>
    <scope>NUCLEOTIDE SEQUENCE [LARGE SCALE GENOMIC DNA]</scope>
    <source>
        <strain evidence="3">190</strain>
    </source>
</reference>
<organism evidence="2 3">
    <name type="scientific">Alteromonas alba</name>
    <dbReference type="NCBI Taxonomy" id="2079529"/>
    <lineage>
        <taxon>Bacteria</taxon>
        <taxon>Pseudomonadati</taxon>
        <taxon>Pseudomonadota</taxon>
        <taxon>Gammaproteobacteria</taxon>
        <taxon>Alteromonadales</taxon>
        <taxon>Alteromonadaceae</taxon>
        <taxon>Alteromonas/Salinimonas group</taxon>
        <taxon>Alteromonas</taxon>
    </lineage>
</organism>
<sequence>MTDNADPYHDIRPFNDAEVPASIERLINDQEFINAIVNHRFEHSPRWLSSLLSPLVKVLMRLKWRKLKTVAHIQNEVGVFMQSLLQRTSQGITVKGLDKLDPNQAYIFISNHRDIAMDPALVNFALHRAGHETALIAFGDNLLKKPSATELMKLNKGFVVKRSAKGPRELLKALTQLSNFIKDSLNHQQSIWIAQREGRAKDGMDMTDPAILKMFYMAGKQQKIAFGEYMKTLNIVPVAISYENDPCDIAKANELYQREHLGSYNKTEFEDIDSIIQGIIGNKCRVSVNFGEVVTEDFETPEALAEHIDRQIHHNYQLYPINYLAANQSCDELSQACRDRFAAKLAELPEQAHSYLIANYANPVHNAK</sequence>
<evidence type="ECO:0000313" key="2">
    <source>
        <dbReference type="EMBL" id="PRO71021.1"/>
    </source>
</evidence>